<sequence>MSWSVLPAGAKNVKFAYNNSAFKYLRYVSWNYFWGGREYGLLWHDQYFEPAPEVTEALRRLNLKEPWLFDQRKIRLSRAHTLAMHNETLPKQEWTKWEDETFYLKPYLDEIEAEKTERVKSSGLIPGFLLKKSAGDGH</sequence>
<keyword evidence="13" id="KW-1185">Reference proteome</keyword>
<keyword evidence="7" id="KW-0249">Electron transport</keyword>
<proteinExistence type="inferred from homology"/>
<dbReference type="InterPro" id="IPR036544">
    <property type="entry name" value="QCR7_sf"/>
</dbReference>
<comment type="subcellular location">
    <subcellularLocation>
        <location evidence="1">Mitochondrion inner membrane</location>
        <topology evidence="1">Peripheral membrane protein</topology>
        <orientation evidence="1">Matrix side</orientation>
    </subcellularLocation>
</comment>
<accession>A0A7E4ZRG8</accession>
<evidence type="ECO:0000313" key="13">
    <source>
        <dbReference type="Proteomes" id="UP000492821"/>
    </source>
</evidence>
<evidence type="ECO:0000256" key="7">
    <source>
        <dbReference type="ARBA" id="ARBA00022982"/>
    </source>
</evidence>
<evidence type="ECO:0000256" key="6">
    <source>
        <dbReference type="ARBA" id="ARBA00022792"/>
    </source>
</evidence>
<protein>
    <recommendedName>
        <fullName evidence="3">Cytochrome b-c1 complex subunit 7</fullName>
    </recommendedName>
    <alternativeName>
        <fullName evidence="10">Complex III subunit VII</fullName>
    </alternativeName>
    <alternativeName>
        <fullName evidence="11">Ubiquinol-cytochrome c reductase complex 14 kDa protein</fullName>
    </alternativeName>
</protein>
<name>A0A7E4ZRG8_PANRE</name>
<dbReference type="PANTHER" id="PTHR12022:SF0">
    <property type="entry name" value="CYTOCHROME B-C1 COMPLEX SUBUNIT 7"/>
    <property type="match status" value="1"/>
</dbReference>
<dbReference type="WBParaSite" id="Pan_g13161.t1">
    <property type="protein sequence ID" value="Pan_g13161.t1"/>
    <property type="gene ID" value="Pan_g13161"/>
</dbReference>
<comment type="similarity">
    <text evidence="2">Belongs to the UQCRB/QCR7 family.</text>
</comment>
<dbReference type="InterPro" id="IPR003197">
    <property type="entry name" value="QCR7"/>
</dbReference>
<evidence type="ECO:0000256" key="9">
    <source>
        <dbReference type="ARBA" id="ARBA00023136"/>
    </source>
</evidence>
<evidence type="ECO:0000256" key="3">
    <source>
        <dbReference type="ARBA" id="ARBA00016323"/>
    </source>
</evidence>
<dbReference type="GO" id="GO:0006122">
    <property type="term" value="P:mitochondrial electron transport, ubiquinol to cytochrome c"/>
    <property type="evidence" value="ECO:0007669"/>
    <property type="project" value="InterPro"/>
</dbReference>
<comment type="subunit">
    <text evidence="12">Component of the ubiquinol-cytochrome c oxidoreductase (cytochrome b-c1 complex, complex III, CIII), a multisubunit enzyme composed of 3 respiratory subunits cytochrome b, cytochrome c1 and Rieske protein, 2 core protein subunits, and additional low-molecular weight protein subunits. The complex exists as an obligatory dimer and forms supercomplexes (SCs) in the inner mitochondrial membrane with cytochrome c oxidase (complex IV, CIV).</text>
</comment>
<keyword evidence="6" id="KW-0999">Mitochondrion inner membrane</keyword>
<dbReference type="AlphaFoldDB" id="A0A7E4ZRG8"/>
<evidence type="ECO:0000256" key="1">
    <source>
        <dbReference type="ARBA" id="ARBA00004443"/>
    </source>
</evidence>
<dbReference type="FunFam" id="1.10.1090.10:FF:000004">
    <property type="entry name" value="Probable cytochrome b-c1 complex subunit 7"/>
    <property type="match status" value="1"/>
</dbReference>
<evidence type="ECO:0000256" key="8">
    <source>
        <dbReference type="ARBA" id="ARBA00023128"/>
    </source>
</evidence>
<dbReference type="SUPFAM" id="SSF81524">
    <property type="entry name" value="14 kDa protein of cytochrome bc1 complex (Ubiquinol-cytochrome c reductase)"/>
    <property type="match status" value="1"/>
</dbReference>
<dbReference type="PANTHER" id="PTHR12022">
    <property type="entry name" value="UBIQUINOL-CYTOCHROME C REDUCTASE COMPLEX 14 KD PROTEIN"/>
    <property type="match status" value="1"/>
</dbReference>
<evidence type="ECO:0000313" key="14">
    <source>
        <dbReference type="WBParaSite" id="Pan_g13161.t1"/>
    </source>
</evidence>
<evidence type="ECO:0000256" key="4">
    <source>
        <dbReference type="ARBA" id="ARBA00022448"/>
    </source>
</evidence>
<keyword evidence="4" id="KW-0813">Transport</keyword>
<reference evidence="13" key="1">
    <citation type="journal article" date="2013" name="Genetics">
        <title>The draft genome and transcriptome of Panagrellus redivivus are shaped by the harsh demands of a free-living lifestyle.</title>
        <authorList>
            <person name="Srinivasan J."/>
            <person name="Dillman A.R."/>
            <person name="Macchietto M.G."/>
            <person name="Heikkinen L."/>
            <person name="Lakso M."/>
            <person name="Fracchia K.M."/>
            <person name="Antoshechkin I."/>
            <person name="Mortazavi A."/>
            <person name="Wong G."/>
            <person name="Sternberg P.W."/>
        </authorList>
    </citation>
    <scope>NUCLEOTIDE SEQUENCE [LARGE SCALE GENOMIC DNA]</scope>
    <source>
        <strain evidence="13">MT8872</strain>
    </source>
</reference>
<keyword evidence="8" id="KW-0496">Mitochondrion</keyword>
<dbReference type="GO" id="GO:0045275">
    <property type="term" value="C:respiratory chain complex III"/>
    <property type="evidence" value="ECO:0007669"/>
    <property type="project" value="InterPro"/>
</dbReference>
<organism evidence="13 14">
    <name type="scientific">Panagrellus redivivus</name>
    <name type="common">Microworm</name>
    <dbReference type="NCBI Taxonomy" id="6233"/>
    <lineage>
        <taxon>Eukaryota</taxon>
        <taxon>Metazoa</taxon>
        <taxon>Ecdysozoa</taxon>
        <taxon>Nematoda</taxon>
        <taxon>Chromadorea</taxon>
        <taxon>Rhabditida</taxon>
        <taxon>Tylenchina</taxon>
        <taxon>Panagrolaimomorpha</taxon>
        <taxon>Panagrolaimoidea</taxon>
        <taxon>Panagrolaimidae</taxon>
        <taxon>Panagrellus</taxon>
    </lineage>
</organism>
<keyword evidence="5" id="KW-0679">Respiratory chain</keyword>
<dbReference type="Pfam" id="PF02271">
    <property type="entry name" value="UCR_14kD"/>
    <property type="match status" value="1"/>
</dbReference>
<evidence type="ECO:0000256" key="12">
    <source>
        <dbReference type="ARBA" id="ARBA00038521"/>
    </source>
</evidence>
<keyword evidence="9" id="KW-0472">Membrane</keyword>
<evidence type="ECO:0000256" key="10">
    <source>
        <dbReference type="ARBA" id="ARBA00031021"/>
    </source>
</evidence>
<dbReference type="Proteomes" id="UP000492821">
    <property type="component" value="Unassembled WGS sequence"/>
</dbReference>
<evidence type="ECO:0000256" key="2">
    <source>
        <dbReference type="ARBA" id="ARBA00008554"/>
    </source>
</evidence>
<evidence type="ECO:0000256" key="5">
    <source>
        <dbReference type="ARBA" id="ARBA00022660"/>
    </source>
</evidence>
<reference evidence="14" key="2">
    <citation type="submission" date="2020-10" db="UniProtKB">
        <authorList>
            <consortium name="WormBaseParasite"/>
        </authorList>
    </citation>
    <scope>IDENTIFICATION</scope>
</reference>
<dbReference type="Gene3D" id="1.10.1090.10">
    <property type="entry name" value="Cytochrome b-c1 complex subunit 7"/>
    <property type="match status" value="1"/>
</dbReference>
<dbReference type="GO" id="GO:0005743">
    <property type="term" value="C:mitochondrial inner membrane"/>
    <property type="evidence" value="ECO:0007669"/>
    <property type="project" value="UniProtKB-SubCell"/>
</dbReference>
<evidence type="ECO:0000256" key="11">
    <source>
        <dbReference type="ARBA" id="ARBA00032927"/>
    </source>
</evidence>